<reference evidence="3 4" key="1">
    <citation type="submission" date="2020-08" db="EMBL/GenBank/DDBJ databases">
        <title>Genomic Encyclopedia of Type Strains, Phase IV (KMG-IV): sequencing the most valuable type-strain genomes for metagenomic binning, comparative biology and taxonomic classification.</title>
        <authorList>
            <person name="Goeker M."/>
        </authorList>
    </citation>
    <scope>NUCLEOTIDE SEQUENCE [LARGE SCALE GENOMIC DNA]</scope>
    <source>
        <strain evidence="3 4">DSM 26718</strain>
    </source>
</reference>
<protein>
    <recommendedName>
        <fullName evidence="5">Secreted protein</fullName>
    </recommendedName>
</protein>
<dbReference type="Proteomes" id="UP000532746">
    <property type="component" value="Unassembled WGS sequence"/>
</dbReference>
<evidence type="ECO:0000256" key="2">
    <source>
        <dbReference type="SAM" id="SignalP"/>
    </source>
</evidence>
<proteinExistence type="predicted"/>
<feature type="region of interest" description="Disordered" evidence="1">
    <location>
        <begin position="22"/>
        <end position="74"/>
    </location>
</feature>
<evidence type="ECO:0000313" key="4">
    <source>
        <dbReference type="Proteomes" id="UP000532746"/>
    </source>
</evidence>
<dbReference type="RefSeq" id="WP_183402216.1">
    <property type="nucleotide sequence ID" value="NZ_JACHGG010000001.1"/>
</dbReference>
<comment type="caution">
    <text evidence="3">The sequence shown here is derived from an EMBL/GenBank/DDBJ whole genome shotgun (WGS) entry which is preliminary data.</text>
</comment>
<gene>
    <name evidence="3" type="ORF">HNQ93_000367</name>
</gene>
<evidence type="ECO:0000313" key="3">
    <source>
        <dbReference type="EMBL" id="MBB6057537.1"/>
    </source>
</evidence>
<name>A0A7W9SX51_9BACT</name>
<keyword evidence="4" id="KW-1185">Reference proteome</keyword>
<accession>A0A7W9SX51</accession>
<organism evidence="3 4">
    <name type="scientific">Hymenobacter luteus</name>
    <dbReference type="NCBI Taxonomy" id="1411122"/>
    <lineage>
        <taxon>Bacteria</taxon>
        <taxon>Pseudomonadati</taxon>
        <taxon>Bacteroidota</taxon>
        <taxon>Cytophagia</taxon>
        <taxon>Cytophagales</taxon>
        <taxon>Hymenobacteraceae</taxon>
        <taxon>Hymenobacter</taxon>
    </lineage>
</organism>
<evidence type="ECO:0000256" key="1">
    <source>
        <dbReference type="SAM" id="MobiDB-lite"/>
    </source>
</evidence>
<feature type="signal peptide" evidence="2">
    <location>
        <begin position="1"/>
        <end position="24"/>
    </location>
</feature>
<evidence type="ECO:0008006" key="5">
    <source>
        <dbReference type="Google" id="ProtNLM"/>
    </source>
</evidence>
<feature type="chain" id="PRO_5030904939" description="Secreted protein" evidence="2">
    <location>
        <begin position="25"/>
        <end position="74"/>
    </location>
</feature>
<sequence>MFELLLFGLLQLSSLTFTSATPAAAPNAATTQTSSLDDHGTSGWGEGHIADHGTSGWGEGHIDDHGTSGWGEGH</sequence>
<keyword evidence="2" id="KW-0732">Signal</keyword>
<dbReference type="EMBL" id="JACHGG010000001">
    <property type="protein sequence ID" value="MBB6057537.1"/>
    <property type="molecule type" value="Genomic_DNA"/>
</dbReference>
<feature type="compositionally biased region" description="Low complexity" evidence="1">
    <location>
        <begin position="22"/>
        <end position="35"/>
    </location>
</feature>
<dbReference type="AlphaFoldDB" id="A0A7W9SX51"/>